<proteinExistence type="predicted"/>
<dbReference type="Proteomes" id="UP000477680">
    <property type="component" value="Chromosome"/>
</dbReference>
<evidence type="ECO:0000313" key="2">
    <source>
        <dbReference type="Proteomes" id="UP000477680"/>
    </source>
</evidence>
<protein>
    <submittedName>
        <fullName evidence="1">Uncharacterized protein</fullName>
    </submittedName>
</protein>
<name>A0A6C0U1N6_9GAMM</name>
<dbReference type="AlphaFoldDB" id="A0A6C0U1N6"/>
<sequence>MSELLTILDTRWRDIFQRLAEGEDVPPGLRLRTEGMMEAALLQQLATQAELTARMDGHFGALFGHSIAQQFGADWQQFFPFPQIPAMARRAPVVPTTPDTL</sequence>
<organism evidence="1 2">
    <name type="scientific">Kineobactrum salinum</name>
    <dbReference type="NCBI Taxonomy" id="2708301"/>
    <lineage>
        <taxon>Bacteria</taxon>
        <taxon>Pseudomonadati</taxon>
        <taxon>Pseudomonadota</taxon>
        <taxon>Gammaproteobacteria</taxon>
        <taxon>Cellvibrionales</taxon>
        <taxon>Halieaceae</taxon>
        <taxon>Kineobactrum</taxon>
    </lineage>
</organism>
<accession>A0A6C0U1N6</accession>
<gene>
    <name evidence="1" type="ORF">G3T16_12070</name>
</gene>
<reference evidence="1 2" key="1">
    <citation type="submission" date="2020-02" db="EMBL/GenBank/DDBJ databases">
        <title>Genome sequencing for Kineobactrum sp. M2.</title>
        <authorList>
            <person name="Park S.-J."/>
        </authorList>
    </citation>
    <scope>NUCLEOTIDE SEQUENCE [LARGE SCALE GENOMIC DNA]</scope>
    <source>
        <strain evidence="1 2">M2</strain>
    </source>
</reference>
<dbReference type="KEGG" id="kim:G3T16_12070"/>
<dbReference type="EMBL" id="CP048711">
    <property type="protein sequence ID" value="QIB66042.1"/>
    <property type="molecule type" value="Genomic_DNA"/>
</dbReference>
<evidence type="ECO:0000313" key="1">
    <source>
        <dbReference type="EMBL" id="QIB66042.1"/>
    </source>
</evidence>
<dbReference type="RefSeq" id="WP_163495478.1">
    <property type="nucleotide sequence ID" value="NZ_CP048711.1"/>
</dbReference>
<keyword evidence="2" id="KW-1185">Reference proteome</keyword>